<proteinExistence type="predicted"/>
<accession>A0A8H6XI42</accession>
<organism evidence="2 3">
    <name type="scientific">Mycena sanguinolenta</name>
    <dbReference type="NCBI Taxonomy" id="230812"/>
    <lineage>
        <taxon>Eukaryota</taxon>
        <taxon>Fungi</taxon>
        <taxon>Dikarya</taxon>
        <taxon>Basidiomycota</taxon>
        <taxon>Agaricomycotina</taxon>
        <taxon>Agaricomycetes</taxon>
        <taxon>Agaricomycetidae</taxon>
        <taxon>Agaricales</taxon>
        <taxon>Marasmiineae</taxon>
        <taxon>Mycenaceae</taxon>
        <taxon>Mycena</taxon>
    </lineage>
</organism>
<evidence type="ECO:0000313" key="2">
    <source>
        <dbReference type="EMBL" id="KAF7341633.1"/>
    </source>
</evidence>
<feature type="transmembrane region" description="Helical" evidence="1">
    <location>
        <begin position="229"/>
        <end position="252"/>
    </location>
</feature>
<dbReference type="GO" id="GO:0035838">
    <property type="term" value="C:growing cell tip"/>
    <property type="evidence" value="ECO:0007669"/>
    <property type="project" value="TreeGrafter"/>
</dbReference>
<keyword evidence="1" id="KW-0472">Membrane</keyword>
<evidence type="ECO:0000256" key="1">
    <source>
        <dbReference type="SAM" id="Phobius"/>
    </source>
</evidence>
<dbReference type="PANTHER" id="PTHR28013:SF3">
    <property type="entry name" value="PROTEIN DCV1-RELATED"/>
    <property type="match status" value="1"/>
</dbReference>
<dbReference type="EMBL" id="JACAZH010000027">
    <property type="protein sequence ID" value="KAF7341633.1"/>
    <property type="molecule type" value="Genomic_DNA"/>
</dbReference>
<keyword evidence="1" id="KW-1133">Transmembrane helix</keyword>
<dbReference type="InterPro" id="IPR051380">
    <property type="entry name" value="pH-response_reg_palI/RIM9"/>
</dbReference>
<feature type="transmembrane region" description="Helical" evidence="1">
    <location>
        <begin position="154"/>
        <end position="175"/>
    </location>
</feature>
<comment type="caution">
    <text evidence="2">The sequence shown here is derived from an EMBL/GenBank/DDBJ whole genome shotgun (WGS) entry which is preliminary data.</text>
</comment>
<keyword evidence="1" id="KW-0812">Transmembrane</keyword>
<name>A0A8H6XI42_9AGAR</name>
<sequence length="289" mass="30300">MPIAFQILVFAIRCYGNTTRLWGTALLAITAFDVPTFQQVYLVRFELINGTVSNNTSTNQTGPSVDFGVLGFCTDLQNGQGVKCSPARIGYNLSEAIAFLAINLTTSATNASNFTAQTTAFLATNLTANTTNAANVTALTDALTAVTSGLTTVLVLHIVAFVIALTAFALVIMGFSRRFAMADKFSLCLCGLAGAAAFAAFFIDLAFFASLKRVENIGDAGAVIMGPGVYLTLLAFFLLITPILLLLGRYCGCCRSKKSRKRGKGNGNGGGTGETGFIVSSNVTIMGAV</sequence>
<feature type="transmembrane region" description="Helical" evidence="1">
    <location>
        <begin position="187"/>
        <end position="209"/>
    </location>
</feature>
<keyword evidence="3" id="KW-1185">Reference proteome</keyword>
<dbReference type="Proteomes" id="UP000623467">
    <property type="component" value="Unassembled WGS sequence"/>
</dbReference>
<gene>
    <name evidence="2" type="ORF">MSAN_02061000</name>
</gene>
<protein>
    <submittedName>
        <fullName evidence="2">Uncharacterized protein</fullName>
    </submittedName>
</protein>
<evidence type="ECO:0000313" key="3">
    <source>
        <dbReference type="Proteomes" id="UP000623467"/>
    </source>
</evidence>
<dbReference type="AlphaFoldDB" id="A0A8H6XI42"/>
<dbReference type="GO" id="GO:0032153">
    <property type="term" value="C:cell division site"/>
    <property type="evidence" value="ECO:0007669"/>
    <property type="project" value="TreeGrafter"/>
</dbReference>
<reference evidence="2" key="1">
    <citation type="submission" date="2020-05" db="EMBL/GenBank/DDBJ databases">
        <title>Mycena genomes resolve the evolution of fungal bioluminescence.</title>
        <authorList>
            <person name="Tsai I.J."/>
        </authorList>
    </citation>
    <scope>NUCLEOTIDE SEQUENCE</scope>
    <source>
        <strain evidence="2">160909Yilan</strain>
    </source>
</reference>
<dbReference type="PANTHER" id="PTHR28013">
    <property type="entry name" value="PROTEIN DCV1-RELATED"/>
    <property type="match status" value="1"/>
</dbReference>
<dbReference type="GO" id="GO:0005886">
    <property type="term" value="C:plasma membrane"/>
    <property type="evidence" value="ECO:0007669"/>
    <property type="project" value="TreeGrafter"/>
</dbReference>